<sequence>MTKKKSNEEKVVFSADLSMRRIAKHGVRYRVENPEGLAINDLHHIEVDRAFFPKDDNFSMDFMNVEILPQGDPAEQTEQYLAGLKSLKKKQAEFRKFLALKLVILRDE</sequence>
<organism evidence="1">
    <name type="scientific">viral metagenome</name>
    <dbReference type="NCBI Taxonomy" id="1070528"/>
    <lineage>
        <taxon>unclassified sequences</taxon>
        <taxon>metagenomes</taxon>
        <taxon>organismal metagenomes</taxon>
    </lineage>
</organism>
<evidence type="ECO:0000313" key="1">
    <source>
        <dbReference type="EMBL" id="QJI01851.1"/>
    </source>
</evidence>
<protein>
    <submittedName>
        <fullName evidence="1">Uncharacterized protein</fullName>
    </submittedName>
</protein>
<name>A0A6M3XV38_9ZZZZ</name>
<dbReference type="EMBL" id="MT144956">
    <property type="protein sequence ID" value="QJI01851.1"/>
    <property type="molecule type" value="Genomic_DNA"/>
</dbReference>
<accession>A0A6M3XV38</accession>
<dbReference type="AlphaFoldDB" id="A0A6M3XV38"/>
<proteinExistence type="predicted"/>
<reference evidence="1" key="1">
    <citation type="submission" date="2020-03" db="EMBL/GenBank/DDBJ databases">
        <title>The deep terrestrial virosphere.</title>
        <authorList>
            <person name="Holmfeldt K."/>
            <person name="Nilsson E."/>
            <person name="Simone D."/>
            <person name="Lopez-Fernandez M."/>
            <person name="Wu X."/>
            <person name="de Brujin I."/>
            <person name="Lundin D."/>
            <person name="Andersson A."/>
            <person name="Bertilsson S."/>
            <person name="Dopson M."/>
        </authorList>
    </citation>
    <scope>NUCLEOTIDE SEQUENCE</scope>
    <source>
        <strain evidence="1">TM448B02817</strain>
    </source>
</reference>
<gene>
    <name evidence="1" type="ORF">TM448B02817_0002</name>
</gene>